<dbReference type="PANTHER" id="PTHR43429:SF3">
    <property type="entry name" value="NITRITE REDUCTASE [NAD(P)H]"/>
    <property type="match status" value="1"/>
</dbReference>
<proteinExistence type="predicted"/>
<keyword evidence="3" id="KW-0274">FAD</keyword>
<feature type="domain" description="NADH-rubredoxin oxidoreductase C-terminal" evidence="5">
    <location>
        <begin position="314"/>
        <end position="377"/>
    </location>
</feature>
<dbReference type="PANTHER" id="PTHR43429">
    <property type="entry name" value="PYRIDINE NUCLEOTIDE-DISULFIDE OXIDOREDUCTASE DOMAIN-CONTAINING"/>
    <property type="match status" value="1"/>
</dbReference>
<dbReference type="RefSeq" id="WP_275846408.1">
    <property type="nucleotide sequence ID" value="NZ_CP135996.1"/>
</dbReference>
<dbReference type="InterPro" id="IPR023753">
    <property type="entry name" value="FAD/NAD-binding_dom"/>
</dbReference>
<reference evidence="6 7" key="1">
    <citation type="submission" date="2024-06" db="EMBL/GenBank/DDBJ databases">
        <title>Caproicibacterium argilliputei sp. nov, a novel caproic acid producing anaerobic bacterium isolated from pit mud.</title>
        <authorList>
            <person name="Xia S."/>
        </authorList>
    </citation>
    <scope>NUCLEOTIDE SEQUENCE [LARGE SCALE GENOMIC DNA]</scope>
    <source>
        <strain evidence="6 7">ZCY20-5</strain>
    </source>
</reference>
<dbReference type="Proteomes" id="UP001300604">
    <property type="component" value="Chromosome"/>
</dbReference>
<evidence type="ECO:0000256" key="2">
    <source>
        <dbReference type="ARBA" id="ARBA00022630"/>
    </source>
</evidence>
<name>A0AA97D8R4_9FIRM</name>
<protein>
    <submittedName>
        <fullName evidence="6">FAD-dependent oxidoreductase</fullName>
    </submittedName>
</protein>
<keyword evidence="7" id="KW-1185">Reference proteome</keyword>
<dbReference type="Gene3D" id="3.50.50.60">
    <property type="entry name" value="FAD/NAD(P)-binding domain"/>
    <property type="match status" value="2"/>
</dbReference>
<organism evidence="6 7">
    <name type="scientific">Caproicibacterium argilliputei</name>
    <dbReference type="NCBI Taxonomy" id="3030016"/>
    <lineage>
        <taxon>Bacteria</taxon>
        <taxon>Bacillati</taxon>
        <taxon>Bacillota</taxon>
        <taxon>Clostridia</taxon>
        <taxon>Eubacteriales</taxon>
        <taxon>Oscillospiraceae</taxon>
        <taxon>Caproicibacterium</taxon>
    </lineage>
</organism>
<gene>
    <name evidence="6" type="ORF">PXC00_10055</name>
</gene>
<dbReference type="SUPFAM" id="SSF51905">
    <property type="entry name" value="FAD/NAD(P)-binding domain"/>
    <property type="match status" value="2"/>
</dbReference>
<dbReference type="PRINTS" id="PR00411">
    <property type="entry name" value="PNDRDTASEI"/>
</dbReference>
<dbReference type="Pfam" id="PF07992">
    <property type="entry name" value="Pyr_redox_2"/>
    <property type="match status" value="1"/>
</dbReference>
<dbReference type="EMBL" id="CP135996">
    <property type="protein sequence ID" value="WOC31552.1"/>
    <property type="molecule type" value="Genomic_DNA"/>
</dbReference>
<dbReference type="AlphaFoldDB" id="A0AA97D8R4"/>
<dbReference type="PRINTS" id="PR00368">
    <property type="entry name" value="FADPNR"/>
</dbReference>
<evidence type="ECO:0000313" key="7">
    <source>
        <dbReference type="Proteomes" id="UP001300604"/>
    </source>
</evidence>
<dbReference type="InterPro" id="IPR036188">
    <property type="entry name" value="FAD/NAD-bd_sf"/>
</dbReference>
<dbReference type="KEGG" id="carl:PXC00_10055"/>
<keyword evidence="2" id="KW-0285">Flavoprotein</keyword>
<dbReference type="InterPro" id="IPR041575">
    <property type="entry name" value="Rubredoxin_C"/>
</dbReference>
<dbReference type="Gene3D" id="3.30.390.30">
    <property type="match status" value="1"/>
</dbReference>
<evidence type="ECO:0000259" key="5">
    <source>
        <dbReference type="Pfam" id="PF18267"/>
    </source>
</evidence>
<dbReference type="InterPro" id="IPR016156">
    <property type="entry name" value="FAD/NAD-linked_Rdtase_dimer_sf"/>
</dbReference>
<evidence type="ECO:0000256" key="1">
    <source>
        <dbReference type="ARBA" id="ARBA00001974"/>
    </source>
</evidence>
<dbReference type="GO" id="GO:0016491">
    <property type="term" value="F:oxidoreductase activity"/>
    <property type="evidence" value="ECO:0007669"/>
    <property type="project" value="InterPro"/>
</dbReference>
<comment type="cofactor">
    <cofactor evidence="1">
        <name>FAD</name>
        <dbReference type="ChEBI" id="CHEBI:57692"/>
    </cofactor>
</comment>
<dbReference type="Pfam" id="PF18267">
    <property type="entry name" value="Rubredoxin_C"/>
    <property type="match status" value="1"/>
</dbReference>
<evidence type="ECO:0000256" key="3">
    <source>
        <dbReference type="ARBA" id="ARBA00022827"/>
    </source>
</evidence>
<dbReference type="InterPro" id="IPR050260">
    <property type="entry name" value="FAD-bd_OxRdtase"/>
</dbReference>
<evidence type="ECO:0000313" key="6">
    <source>
        <dbReference type="EMBL" id="WOC31552.1"/>
    </source>
</evidence>
<sequence>MNYVIIGNSAAAVGCVEGIRSRDKTGGITIVGDEPYSVYSRPLISYLLLGSTDEAHMKYRSEDFYEKNQVRTFLGHRAEKVDSAAKTVTLDDGTVLPYDKLLLATGSKPFVPPMAGMEQVKNQFTFMTLDSAKALEKALTPESRVLIIGAGLIGLKCAEGIAARVSHIDVVDMADRILPSILDEEGSAMMQAHIEKRNISFFLSDSVAQFTENTALLKSGKILGFDILVVAVGVRPNVELAEQAGCKVDRGICTDDTCATTAADIYAAGDCAKSHDITTDTDRVLALLPNAHMQGMVAGANMAGGSELYDKAIPMNAIGFFGLHIITAGSYDGKAYITHAPGVYKKLIVKDDLLKGMILIGDIKRAGIYTALIREKTPLDTIDFDLIKEHPQLMAFAKQARKVKLAGAKQEGDA</sequence>
<accession>A0AA97D8R4</accession>
<reference evidence="7" key="2">
    <citation type="submission" date="2024-06" db="EMBL/GenBank/DDBJ databases">
        <title>Caproicibacterium argilliputei sp. nov, a novel caproic acid producing anaerobic bacterium isolated from pit mud.</title>
        <authorList>
            <person name="Zeng C."/>
        </authorList>
    </citation>
    <scope>NUCLEOTIDE SEQUENCE [LARGE SCALE GENOMIC DNA]</scope>
    <source>
        <strain evidence="7">ZCY20-5</strain>
    </source>
</reference>
<feature type="domain" description="FAD/NAD(P)-binding" evidence="4">
    <location>
        <begin position="2"/>
        <end position="295"/>
    </location>
</feature>
<evidence type="ECO:0000259" key="4">
    <source>
        <dbReference type="Pfam" id="PF07992"/>
    </source>
</evidence>
<reference evidence="7" key="3">
    <citation type="submission" date="2024-06" db="EMBL/GenBank/DDBJ databases">
        <authorList>
            <person name="Zeng C."/>
        </authorList>
    </citation>
    <scope>NUCLEOTIDE SEQUENCE [LARGE SCALE GENOMIC DNA]</scope>
    <source>
        <strain evidence="7">ZCY20-5</strain>
    </source>
</reference>